<name>A0A2S3U7J2_LACPN</name>
<evidence type="ECO:0000256" key="1">
    <source>
        <dbReference type="SAM" id="MobiDB-lite"/>
    </source>
</evidence>
<comment type="caution">
    <text evidence="2">The sequence shown here is derived from an EMBL/GenBank/DDBJ whole genome shotgun (WGS) entry which is preliminary data.</text>
</comment>
<accession>A0A2S3U7J2</accession>
<organism evidence="2 3">
    <name type="scientific">Lactiplantibacillus plantarum subsp. plantarum</name>
    <dbReference type="NCBI Taxonomy" id="337330"/>
    <lineage>
        <taxon>Bacteria</taxon>
        <taxon>Bacillati</taxon>
        <taxon>Bacillota</taxon>
        <taxon>Bacilli</taxon>
        <taxon>Lactobacillales</taxon>
        <taxon>Lactobacillaceae</taxon>
        <taxon>Lactiplantibacillus</taxon>
    </lineage>
</organism>
<dbReference type="Proteomes" id="UP000236990">
    <property type="component" value="Unassembled WGS sequence"/>
</dbReference>
<evidence type="ECO:0000313" key="3">
    <source>
        <dbReference type="Proteomes" id="UP000236990"/>
    </source>
</evidence>
<dbReference type="Gene3D" id="3.30.470.20">
    <property type="entry name" value="ATP-grasp fold, B domain"/>
    <property type="match status" value="1"/>
</dbReference>
<reference evidence="2 3" key="1">
    <citation type="submission" date="2017-06" db="EMBL/GenBank/DDBJ databases">
        <title>Genome sequence of Lactobacillus plantarum subsp. plantarum strain SRCM101258.</title>
        <authorList>
            <person name="Cho S.H."/>
        </authorList>
    </citation>
    <scope>NUCLEOTIDE SEQUENCE [LARGE SCALE GENOMIC DNA]</scope>
    <source>
        <strain evidence="2 3">SRCM101258</strain>
    </source>
</reference>
<protein>
    <submittedName>
        <fullName evidence="2">Uncharacterized protein</fullName>
    </submittedName>
</protein>
<sequence>MEKDAIFHIEVFENSAGQLVLCEIAFRAGGGRIVPLIEHNSHINLYKELLVHQIERDELSDLREGQMHNDKYLGFCADGATPRNSSGGAQASSVRVCR</sequence>
<dbReference type="EMBL" id="NKCZ01000092">
    <property type="protein sequence ID" value="POD85852.1"/>
    <property type="molecule type" value="Genomic_DNA"/>
</dbReference>
<proteinExistence type="predicted"/>
<dbReference type="AlphaFoldDB" id="A0A2S3U7J2"/>
<feature type="region of interest" description="Disordered" evidence="1">
    <location>
        <begin position="79"/>
        <end position="98"/>
    </location>
</feature>
<gene>
    <name evidence="2" type="ORF">S101258_01281</name>
</gene>
<feature type="compositionally biased region" description="Polar residues" evidence="1">
    <location>
        <begin position="82"/>
        <end position="98"/>
    </location>
</feature>
<evidence type="ECO:0000313" key="2">
    <source>
        <dbReference type="EMBL" id="POD85852.1"/>
    </source>
</evidence>